<dbReference type="EMBL" id="MBDO02000246">
    <property type="protein sequence ID" value="RLN58829.1"/>
    <property type="molecule type" value="Genomic_DNA"/>
</dbReference>
<evidence type="ECO:0000256" key="6">
    <source>
        <dbReference type="ARBA" id="ARBA00022475"/>
    </source>
</evidence>
<keyword evidence="9" id="KW-0677">Repeat</keyword>
<feature type="transmembrane region" description="Helical" evidence="13">
    <location>
        <begin position="392"/>
        <end position="410"/>
    </location>
</feature>
<dbReference type="AlphaFoldDB" id="A0A3F2RLJ8"/>
<keyword evidence="5" id="KW-0813">Transport</keyword>
<feature type="transmembrane region" description="Helical" evidence="13">
    <location>
        <begin position="261"/>
        <end position="286"/>
    </location>
</feature>
<evidence type="ECO:0000256" key="9">
    <source>
        <dbReference type="ARBA" id="ARBA00022737"/>
    </source>
</evidence>
<evidence type="ECO:0000256" key="11">
    <source>
        <dbReference type="ARBA" id="ARBA00023034"/>
    </source>
</evidence>
<sequence>MALLPLVLMCFNNHLWLLYGILTGSYFPLSAAALVGELAGIVFTGVYYRWARNTLEAQRICCAAIAGMTMVTLYVLLSISGRTGQSYAELVQTLGYVGAAINICLYASPLATIKLVLETKSSASLPINLCCMIFLNCCMWVATSIIDNDMFVLIPSGIGLVFSFVQLPLYFIYRPTHPYVDLDAQLEEDYGISVTKTINNFNGVKCEVDTRSSLPTAYRTVRPSRVARFATYKYQRAEGAPLAAGSIPSILIYRIFKQKDVGVASVIPLVTLLSNCHVWMIYGYMIKNWFPIFWVYLFGDFVALIFLSVYWRYTIQRHYVNRVLLVTFSILVVISIYAIIGKLGYTDQSRGNVGSVMGFIADLSATCMYASPMEKLMQVLKYRSAVFINPHMVIAGLINNCLWFTYGILVDNWFMISPNILFIILNSFTLVLCIVFNPTTHPLPEDFHIQGEIDAVPTMPIECASKTSFSCKVDPTLPSPAFQAMHSPLEAV</sequence>
<dbReference type="GO" id="GO:0000139">
    <property type="term" value="C:Golgi membrane"/>
    <property type="evidence" value="ECO:0007669"/>
    <property type="project" value="UniProtKB-SubCell"/>
</dbReference>
<feature type="transmembrane region" description="Helical" evidence="13">
    <location>
        <begin position="26"/>
        <end position="48"/>
    </location>
</feature>
<keyword evidence="12 13" id="KW-0472">Membrane</keyword>
<feature type="transmembrane region" description="Helical" evidence="13">
    <location>
        <begin position="60"/>
        <end position="81"/>
    </location>
</feature>
<evidence type="ECO:0000256" key="8">
    <source>
        <dbReference type="ARBA" id="ARBA00022692"/>
    </source>
</evidence>
<evidence type="ECO:0000256" key="13">
    <source>
        <dbReference type="SAM" id="Phobius"/>
    </source>
</evidence>
<organism evidence="14 15">
    <name type="scientific">Phytophthora kernoviae</name>
    <dbReference type="NCBI Taxonomy" id="325452"/>
    <lineage>
        <taxon>Eukaryota</taxon>
        <taxon>Sar</taxon>
        <taxon>Stramenopiles</taxon>
        <taxon>Oomycota</taxon>
        <taxon>Peronosporomycetes</taxon>
        <taxon>Peronosporales</taxon>
        <taxon>Peronosporaceae</taxon>
        <taxon>Phytophthora</taxon>
    </lineage>
</organism>
<evidence type="ECO:0000256" key="1">
    <source>
        <dbReference type="ARBA" id="ARBA00004651"/>
    </source>
</evidence>
<dbReference type="Proteomes" id="UP000277300">
    <property type="component" value="Unassembled WGS sequence"/>
</dbReference>
<feature type="transmembrane region" description="Helical" evidence="13">
    <location>
        <begin position="93"/>
        <end position="113"/>
    </location>
</feature>
<dbReference type="InterPro" id="IPR047664">
    <property type="entry name" value="SWEET"/>
</dbReference>
<reference evidence="14 15" key="1">
    <citation type="submission" date="2018-07" db="EMBL/GenBank/DDBJ databases">
        <title>Genome sequencing of oomycete isolates from Chile give support for New Zealand origin for Phytophthora kernoviae and make available the first Nothophytophthora sp. genome.</title>
        <authorList>
            <person name="Studholme D.J."/>
            <person name="Sanfuentes E."/>
            <person name="Panda P."/>
            <person name="Hill R."/>
            <person name="Sambles C."/>
            <person name="Grant M."/>
            <person name="Williams N.M."/>
            <person name="Mcdougal R.L."/>
        </authorList>
    </citation>
    <scope>NUCLEOTIDE SEQUENCE [LARGE SCALE GENOMIC DNA]</scope>
    <source>
        <strain evidence="14">Chile6</strain>
    </source>
</reference>
<keyword evidence="8 13" id="KW-0812">Transmembrane</keyword>
<feature type="transmembrane region" description="Helical" evidence="13">
    <location>
        <begin position="292"/>
        <end position="311"/>
    </location>
</feature>
<comment type="similarity">
    <text evidence="3">Belongs to the SWEET sugar transporter family.</text>
</comment>
<evidence type="ECO:0000256" key="7">
    <source>
        <dbReference type="ARBA" id="ARBA00022597"/>
    </source>
</evidence>
<comment type="caution">
    <text evidence="14">The sequence shown here is derived from an EMBL/GenBank/DDBJ whole genome shotgun (WGS) entry which is preliminary data.</text>
</comment>
<evidence type="ECO:0000256" key="3">
    <source>
        <dbReference type="ARBA" id="ARBA00007809"/>
    </source>
</evidence>
<feature type="transmembrane region" description="Helical" evidence="13">
    <location>
        <begin position="323"/>
        <end position="340"/>
    </location>
</feature>
<name>A0A3F2RLJ8_9STRA</name>
<evidence type="ECO:0000256" key="4">
    <source>
        <dbReference type="ARBA" id="ARBA00021741"/>
    </source>
</evidence>
<keyword evidence="11" id="KW-0333">Golgi apparatus</keyword>
<gene>
    <name evidence="14" type="ORF">BBP00_00006805</name>
</gene>
<dbReference type="OrthoDB" id="409725at2759"/>
<comment type="subcellular location">
    <subcellularLocation>
        <location evidence="1">Cell membrane</location>
        <topology evidence="1">Multi-pass membrane protein</topology>
    </subcellularLocation>
    <subcellularLocation>
        <location evidence="2">Golgi apparatus membrane</location>
        <topology evidence="2">Multi-pass membrane protein</topology>
    </subcellularLocation>
</comment>
<feature type="transmembrane region" description="Helical" evidence="13">
    <location>
        <begin position="416"/>
        <end position="436"/>
    </location>
</feature>
<dbReference type="PANTHER" id="PTHR10791">
    <property type="entry name" value="RAG1-ACTIVATING PROTEIN 1"/>
    <property type="match status" value="1"/>
</dbReference>
<dbReference type="Pfam" id="PF03083">
    <property type="entry name" value="MtN3_slv"/>
    <property type="match status" value="3"/>
</dbReference>
<protein>
    <recommendedName>
        <fullName evidence="4">Sugar transporter SWEET1</fullName>
    </recommendedName>
</protein>
<dbReference type="FunFam" id="1.20.1280.290:FF:000004">
    <property type="entry name" value="Sugar transporter SWEET"/>
    <property type="match status" value="1"/>
</dbReference>
<dbReference type="Gene3D" id="1.20.1280.290">
    <property type="match status" value="4"/>
</dbReference>
<evidence type="ECO:0000313" key="14">
    <source>
        <dbReference type="EMBL" id="RLN58829.1"/>
    </source>
</evidence>
<proteinExistence type="inferred from homology"/>
<keyword evidence="10 13" id="KW-1133">Transmembrane helix</keyword>
<keyword evidence="6" id="KW-1003">Cell membrane</keyword>
<dbReference type="PANTHER" id="PTHR10791:SF30">
    <property type="entry name" value="SUGAR TRANSPORTER SWEET1"/>
    <property type="match status" value="1"/>
</dbReference>
<accession>A0A3F2RLJ8</accession>
<feature type="transmembrane region" description="Helical" evidence="13">
    <location>
        <begin position="352"/>
        <end position="371"/>
    </location>
</feature>
<dbReference type="GO" id="GO:0005886">
    <property type="term" value="C:plasma membrane"/>
    <property type="evidence" value="ECO:0007669"/>
    <property type="project" value="UniProtKB-SubCell"/>
</dbReference>
<evidence type="ECO:0000256" key="10">
    <source>
        <dbReference type="ARBA" id="ARBA00022989"/>
    </source>
</evidence>
<dbReference type="FunFam" id="1.20.1280.290:FF:000007">
    <property type="entry name" value="Bidirectional sugar transporter SWEET7"/>
    <property type="match status" value="2"/>
</dbReference>
<dbReference type="InterPro" id="IPR004316">
    <property type="entry name" value="SWEET_rpt"/>
</dbReference>
<dbReference type="GO" id="GO:0051119">
    <property type="term" value="F:sugar transmembrane transporter activity"/>
    <property type="evidence" value="ECO:0007669"/>
    <property type="project" value="InterPro"/>
</dbReference>
<evidence type="ECO:0000256" key="12">
    <source>
        <dbReference type="ARBA" id="ARBA00023136"/>
    </source>
</evidence>
<feature type="transmembrane region" description="Helical" evidence="13">
    <location>
        <begin position="125"/>
        <end position="146"/>
    </location>
</feature>
<evidence type="ECO:0000256" key="2">
    <source>
        <dbReference type="ARBA" id="ARBA00004653"/>
    </source>
</evidence>
<evidence type="ECO:0000313" key="15">
    <source>
        <dbReference type="Proteomes" id="UP000277300"/>
    </source>
</evidence>
<feature type="transmembrane region" description="Helical" evidence="13">
    <location>
        <begin position="152"/>
        <end position="173"/>
    </location>
</feature>
<keyword evidence="7" id="KW-0762">Sugar transport</keyword>
<evidence type="ECO:0000256" key="5">
    <source>
        <dbReference type="ARBA" id="ARBA00022448"/>
    </source>
</evidence>